<dbReference type="InterPro" id="IPR005467">
    <property type="entry name" value="His_kinase_dom"/>
</dbReference>
<dbReference type="AlphaFoldDB" id="A0A7W8DGN4"/>
<dbReference type="SMART" id="SM00091">
    <property type="entry name" value="PAS"/>
    <property type="match status" value="2"/>
</dbReference>
<comment type="catalytic activity">
    <reaction evidence="1">
        <text>ATP + protein L-histidine = ADP + protein N-phospho-L-histidine.</text>
        <dbReference type="EC" id="2.7.13.3"/>
    </reaction>
</comment>
<reference evidence="9 10" key="1">
    <citation type="submission" date="2020-08" db="EMBL/GenBank/DDBJ databases">
        <title>Genomic Encyclopedia of Type Strains, Phase IV (KMG-IV): sequencing the most valuable type-strain genomes for metagenomic binning, comparative biology and taxonomic classification.</title>
        <authorList>
            <person name="Goeker M."/>
        </authorList>
    </citation>
    <scope>NUCLEOTIDE SEQUENCE [LARGE SCALE GENOMIC DNA]</scope>
    <source>
        <strain evidence="9 10">DSM 22071</strain>
    </source>
</reference>
<keyword evidence="4" id="KW-0808">Transferase</keyword>
<dbReference type="PRINTS" id="PR00344">
    <property type="entry name" value="BCTRLSENSOR"/>
</dbReference>
<sequence>MNDATRQLYFERFLPIVAAVIAIIITATFFWNMASSRTEQFHRAQRDAIENQLLDHRYQLEQGLEKTRQLGYDLATMLKFSPNISADNFNKLAQQLTYNRPAILFLALHDDETTTIYPRALSEHVQQSGQLGKAPSELGANEGAAVSTPYPLRNGLSAVNIHYPTSQANQYLTLSLEVLALLDYQSPRRSGDLRLAMKHSGHEALLLGQREILTMDPVKVELEFKGATWTLAGVPEGGWPPQVANWPWVILLASVGVAIVTFVFFFNMVQLQKANRRTKSELRKRHMALREARRMRKALDTYTKRPHEAQSLEESEQGYRKLLESLSDGVCIIQFGRLCYTNPSLCEISGYHNQELIGSEFYTYLHPNDRERITSYYEERMRGNNAPSEYDARIICRDGTEKTVRINSSIIEWSGQPAILVTICDMTHRYRIEDSIKELNATLEQRVQQEVQRRMESDVFLQTIFDNSSFGIVLLGDNGNIVQANKAFCTLLGYTMDDLRKHSLQSLLSEENRDTVTQAFYELISGKRDISLLEVSAKSLEQQFISMQITATSLRDQNREIKGVFAIIKDITDIKKMTDRQQCQEQLLIQQSKMATMGEMIGAITHQWRQPLTMLELTLQEIAEEHKEGQLTRAMIDDMAHRCRQHIDFMSRTIEDFSNFFRPDKHQVSFNPLEAIKDIERLLYKQLTRHNVRLEYDIGEIDTDCFHITTIANEFKQIVLNIIVNAIDAIDEARYSGALEQSESGVIKVTIGNTDASYKFSFCDNGVGIPQGNLEQVFEPYFTTKPGHKGTGIGLYLSRVIVENSLGGNITASNSSSGACFELELPAFNLTSKSVAGSE</sequence>
<keyword evidence="10" id="KW-1185">Reference proteome</keyword>
<dbReference type="Gene3D" id="3.30.450.20">
    <property type="entry name" value="PAS domain"/>
    <property type="match status" value="2"/>
</dbReference>
<dbReference type="GO" id="GO:0000155">
    <property type="term" value="F:phosphorelay sensor kinase activity"/>
    <property type="evidence" value="ECO:0007669"/>
    <property type="project" value="InterPro"/>
</dbReference>
<name>A0A7W8DGN4_9BACT</name>
<dbReference type="EMBL" id="JACHID010000003">
    <property type="protein sequence ID" value="MBB5021438.1"/>
    <property type="molecule type" value="Genomic_DNA"/>
</dbReference>
<evidence type="ECO:0000256" key="6">
    <source>
        <dbReference type="SAM" id="Phobius"/>
    </source>
</evidence>
<protein>
    <recommendedName>
        <fullName evidence="2">histidine kinase</fullName>
        <ecNumber evidence="2">2.7.13.3</ecNumber>
    </recommendedName>
</protein>
<dbReference type="PROSITE" id="PS50109">
    <property type="entry name" value="HIS_KIN"/>
    <property type="match status" value="1"/>
</dbReference>
<dbReference type="NCBIfam" id="TIGR00229">
    <property type="entry name" value="sensory_box"/>
    <property type="match status" value="2"/>
</dbReference>
<accession>A0A7W8DGN4</accession>
<dbReference type="PANTHER" id="PTHR43304">
    <property type="entry name" value="PHYTOCHROME-LIKE PROTEIN CPH1"/>
    <property type="match status" value="1"/>
</dbReference>
<dbReference type="CDD" id="cd00075">
    <property type="entry name" value="HATPase"/>
    <property type="match status" value="1"/>
</dbReference>
<dbReference type="Pfam" id="PF02518">
    <property type="entry name" value="HATPase_c"/>
    <property type="match status" value="1"/>
</dbReference>
<dbReference type="InterPro" id="IPR013656">
    <property type="entry name" value="PAS_4"/>
</dbReference>
<dbReference type="InterPro" id="IPR035965">
    <property type="entry name" value="PAS-like_dom_sf"/>
</dbReference>
<dbReference type="SUPFAM" id="SSF47384">
    <property type="entry name" value="Homodimeric domain of signal transducing histidine kinase"/>
    <property type="match status" value="1"/>
</dbReference>
<dbReference type="Gene3D" id="3.30.565.10">
    <property type="entry name" value="Histidine kinase-like ATPase, C-terminal domain"/>
    <property type="match status" value="1"/>
</dbReference>
<keyword evidence="6" id="KW-1133">Transmembrane helix</keyword>
<evidence type="ECO:0000256" key="4">
    <source>
        <dbReference type="ARBA" id="ARBA00022679"/>
    </source>
</evidence>
<gene>
    <name evidence="9" type="ORF">HNR37_000747</name>
</gene>
<dbReference type="InterPro" id="IPR004358">
    <property type="entry name" value="Sig_transdc_His_kin-like_C"/>
</dbReference>
<dbReference type="InterPro" id="IPR013655">
    <property type="entry name" value="PAS_fold_3"/>
</dbReference>
<dbReference type="InterPro" id="IPR003594">
    <property type="entry name" value="HATPase_dom"/>
</dbReference>
<dbReference type="InterPro" id="IPR036097">
    <property type="entry name" value="HisK_dim/P_sf"/>
</dbReference>
<evidence type="ECO:0000256" key="5">
    <source>
        <dbReference type="ARBA" id="ARBA00022777"/>
    </source>
</evidence>
<evidence type="ECO:0000259" key="8">
    <source>
        <dbReference type="PROSITE" id="PS50112"/>
    </source>
</evidence>
<dbReference type="Pfam" id="PF08448">
    <property type="entry name" value="PAS_4"/>
    <property type="match status" value="1"/>
</dbReference>
<keyword evidence="5" id="KW-0418">Kinase</keyword>
<dbReference type="SMART" id="SM00086">
    <property type="entry name" value="PAC"/>
    <property type="match status" value="2"/>
</dbReference>
<proteinExistence type="predicted"/>
<keyword evidence="3" id="KW-0597">Phosphoprotein</keyword>
<evidence type="ECO:0000259" key="7">
    <source>
        <dbReference type="PROSITE" id="PS50109"/>
    </source>
</evidence>
<dbReference type="SUPFAM" id="SSF55874">
    <property type="entry name" value="ATPase domain of HSP90 chaperone/DNA topoisomerase II/histidine kinase"/>
    <property type="match status" value="1"/>
</dbReference>
<dbReference type="CDD" id="cd00082">
    <property type="entry name" value="HisKA"/>
    <property type="match status" value="1"/>
</dbReference>
<dbReference type="InterPro" id="IPR036890">
    <property type="entry name" value="HATPase_C_sf"/>
</dbReference>
<organism evidence="9 10">
    <name type="scientific">Desulfurispira natronophila</name>
    <dbReference type="NCBI Taxonomy" id="682562"/>
    <lineage>
        <taxon>Bacteria</taxon>
        <taxon>Pseudomonadati</taxon>
        <taxon>Chrysiogenota</taxon>
        <taxon>Chrysiogenia</taxon>
        <taxon>Chrysiogenales</taxon>
        <taxon>Chrysiogenaceae</taxon>
        <taxon>Desulfurispira</taxon>
    </lineage>
</organism>
<feature type="domain" description="PAS" evidence="8">
    <location>
        <begin position="336"/>
        <end position="384"/>
    </location>
</feature>
<feature type="transmembrane region" description="Helical" evidence="6">
    <location>
        <begin position="12"/>
        <end position="31"/>
    </location>
</feature>
<evidence type="ECO:0000313" key="10">
    <source>
        <dbReference type="Proteomes" id="UP000528322"/>
    </source>
</evidence>
<dbReference type="PROSITE" id="PS50112">
    <property type="entry name" value="PAS"/>
    <property type="match status" value="2"/>
</dbReference>
<feature type="domain" description="Histidine kinase" evidence="7">
    <location>
        <begin position="603"/>
        <end position="829"/>
    </location>
</feature>
<dbReference type="CDD" id="cd00130">
    <property type="entry name" value="PAS"/>
    <property type="match status" value="2"/>
</dbReference>
<evidence type="ECO:0000256" key="2">
    <source>
        <dbReference type="ARBA" id="ARBA00012438"/>
    </source>
</evidence>
<dbReference type="Proteomes" id="UP000528322">
    <property type="component" value="Unassembled WGS sequence"/>
</dbReference>
<feature type="transmembrane region" description="Helical" evidence="6">
    <location>
        <begin position="246"/>
        <end position="269"/>
    </location>
</feature>
<dbReference type="Gene3D" id="1.10.287.130">
    <property type="match status" value="1"/>
</dbReference>
<comment type="caution">
    <text evidence="9">The sequence shown here is derived from an EMBL/GenBank/DDBJ whole genome shotgun (WGS) entry which is preliminary data.</text>
</comment>
<evidence type="ECO:0000256" key="3">
    <source>
        <dbReference type="ARBA" id="ARBA00022553"/>
    </source>
</evidence>
<feature type="domain" description="PAS" evidence="8">
    <location>
        <begin position="457"/>
        <end position="527"/>
    </location>
</feature>
<dbReference type="SUPFAM" id="SSF55785">
    <property type="entry name" value="PYP-like sensor domain (PAS domain)"/>
    <property type="match status" value="2"/>
</dbReference>
<evidence type="ECO:0000313" key="9">
    <source>
        <dbReference type="EMBL" id="MBB5021438.1"/>
    </source>
</evidence>
<dbReference type="SMART" id="SM00387">
    <property type="entry name" value="HATPase_c"/>
    <property type="match status" value="1"/>
</dbReference>
<dbReference type="InterPro" id="IPR001610">
    <property type="entry name" value="PAC"/>
</dbReference>
<dbReference type="PANTHER" id="PTHR43304:SF1">
    <property type="entry name" value="PAC DOMAIN-CONTAINING PROTEIN"/>
    <property type="match status" value="1"/>
</dbReference>
<dbReference type="Pfam" id="PF08447">
    <property type="entry name" value="PAS_3"/>
    <property type="match status" value="1"/>
</dbReference>
<keyword evidence="6" id="KW-0812">Transmembrane</keyword>
<dbReference type="RefSeq" id="WP_183730133.1">
    <property type="nucleotide sequence ID" value="NZ_JACHID010000003.1"/>
</dbReference>
<keyword evidence="6" id="KW-0472">Membrane</keyword>
<dbReference type="InterPro" id="IPR003661">
    <property type="entry name" value="HisK_dim/P_dom"/>
</dbReference>
<dbReference type="EC" id="2.7.13.3" evidence="2"/>
<dbReference type="InterPro" id="IPR052162">
    <property type="entry name" value="Sensor_kinase/Photoreceptor"/>
</dbReference>
<dbReference type="InterPro" id="IPR000014">
    <property type="entry name" value="PAS"/>
</dbReference>
<evidence type="ECO:0000256" key="1">
    <source>
        <dbReference type="ARBA" id="ARBA00000085"/>
    </source>
</evidence>